<keyword evidence="2" id="KW-0472">Membrane</keyword>
<comment type="similarity">
    <text evidence="1">Belongs to the RUS1 family.</text>
</comment>
<proteinExistence type="inferred from homology"/>
<evidence type="ECO:0000259" key="3">
    <source>
        <dbReference type="Pfam" id="PF04884"/>
    </source>
</evidence>
<feature type="transmembrane region" description="Helical" evidence="2">
    <location>
        <begin position="268"/>
        <end position="289"/>
    </location>
</feature>
<dbReference type="Pfam" id="PF04884">
    <property type="entry name" value="UVB_sens_prot"/>
    <property type="match status" value="1"/>
</dbReference>
<protein>
    <recommendedName>
        <fullName evidence="3">Protein root UVB sensitive/RUS domain-containing protein</fullName>
    </recommendedName>
</protein>
<dbReference type="InterPro" id="IPR006968">
    <property type="entry name" value="RUS_fam"/>
</dbReference>
<reference evidence="4 5" key="1">
    <citation type="journal article" date="2023" name="Hortic Res">
        <title>The complete reference genome for grapevine (Vitis vinifera L.) genetics and breeding.</title>
        <authorList>
            <person name="Shi X."/>
            <person name="Cao S."/>
            <person name="Wang X."/>
            <person name="Huang S."/>
            <person name="Wang Y."/>
            <person name="Liu Z."/>
            <person name="Liu W."/>
            <person name="Leng X."/>
            <person name="Peng Y."/>
            <person name="Wang N."/>
            <person name="Wang Y."/>
            <person name="Ma Z."/>
            <person name="Xu X."/>
            <person name="Zhang F."/>
            <person name="Xue H."/>
            <person name="Zhong H."/>
            <person name="Wang Y."/>
            <person name="Zhang K."/>
            <person name="Velt A."/>
            <person name="Avia K."/>
            <person name="Holtgrawe D."/>
            <person name="Grimplet J."/>
            <person name="Matus J.T."/>
            <person name="Ware D."/>
            <person name="Wu X."/>
            <person name="Wang H."/>
            <person name="Liu C."/>
            <person name="Fang Y."/>
            <person name="Rustenholz C."/>
            <person name="Cheng Z."/>
            <person name="Xiao H."/>
            <person name="Zhou Y."/>
        </authorList>
    </citation>
    <scope>NUCLEOTIDE SEQUENCE [LARGE SCALE GENOMIC DNA]</scope>
    <source>
        <strain evidence="5">cv. Pinot noir / PN40024</strain>
        <tissue evidence="4">Leaf</tissue>
    </source>
</reference>
<keyword evidence="5" id="KW-1185">Reference proteome</keyword>
<feature type="transmembrane region" description="Helical" evidence="2">
    <location>
        <begin position="242"/>
        <end position="261"/>
    </location>
</feature>
<keyword evidence="2" id="KW-1133">Transmembrane helix</keyword>
<dbReference type="PANTHER" id="PTHR12770:SF29">
    <property type="entry name" value="PROTEIN ROOT UVB SENSITIVE 4"/>
    <property type="match status" value="1"/>
</dbReference>
<dbReference type="EMBL" id="CP126661">
    <property type="protein sequence ID" value="WKA04428.1"/>
    <property type="molecule type" value="Genomic_DNA"/>
</dbReference>
<evidence type="ECO:0000256" key="2">
    <source>
        <dbReference type="SAM" id="Phobius"/>
    </source>
</evidence>
<keyword evidence="2" id="KW-0812">Transmembrane</keyword>
<dbReference type="InterPro" id="IPR054549">
    <property type="entry name" value="UVB_sens_RUS_dom"/>
</dbReference>
<gene>
    <name evidence="4" type="ORF">VitviT2T_022469</name>
</gene>
<evidence type="ECO:0000313" key="4">
    <source>
        <dbReference type="EMBL" id="WKA04428.1"/>
    </source>
</evidence>
<organism evidence="4 5">
    <name type="scientific">Vitis vinifera</name>
    <name type="common">Grape</name>
    <dbReference type="NCBI Taxonomy" id="29760"/>
    <lineage>
        <taxon>Eukaryota</taxon>
        <taxon>Viridiplantae</taxon>
        <taxon>Streptophyta</taxon>
        <taxon>Embryophyta</taxon>
        <taxon>Tracheophyta</taxon>
        <taxon>Spermatophyta</taxon>
        <taxon>Magnoliopsida</taxon>
        <taxon>eudicotyledons</taxon>
        <taxon>Gunneridae</taxon>
        <taxon>Pentapetalae</taxon>
        <taxon>rosids</taxon>
        <taxon>Vitales</taxon>
        <taxon>Vitaceae</taxon>
        <taxon>Viteae</taxon>
        <taxon>Vitis</taxon>
    </lineage>
</organism>
<dbReference type="PANTHER" id="PTHR12770">
    <property type="entry name" value="RUS1 FAMILY PROTEIN C16ORF58"/>
    <property type="match status" value="1"/>
</dbReference>
<dbReference type="Proteomes" id="UP001227230">
    <property type="component" value="Chromosome 14"/>
</dbReference>
<evidence type="ECO:0000256" key="1">
    <source>
        <dbReference type="ARBA" id="ARBA00007558"/>
    </source>
</evidence>
<evidence type="ECO:0000313" key="5">
    <source>
        <dbReference type="Proteomes" id="UP001227230"/>
    </source>
</evidence>
<accession>A0ABY9D9X2</accession>
<feature type="domain" description="Protein root UVB sensitive/RUS" evidence="3">
    <location>
        <begin position="79"/>
        <end position="314"/>
    </location>
</feature>
<name>A0ABY9D9X2_VITVI</name>
<sequence length="483" mass="54745">MQSTLYIPSDSYCFSCPRQAPFKLRRPQFLTKTLGSSNSLKTSCEHEFEGVDGPISTARLPVVIRRWGRVSQYLWNGSESRLHSAVRDFFIPQKVSGNYMDYVKWKFLHRVFSSALQVLATQAMFRAIGIGYSRSLPSAAALNWVLKDGLGRLCRCIYTASLASAFDTNLKRVRFSTSVLFSLSIGVELLTPAFPNYFLLLATIANIAKQVTVACYLATGSAVHRSFAIADNLGEVSAKAQIQMVCFDNLGLMLAAVLNILCKNNQRLLAGLPFVVYPIFSAIDLFGIYQGLKHVHLQTLTKDRLEIILNMWIQLGYVPSPAEVSKEEGISFPWSKGRELWPIRIGCLDPKGRLPKLSMLMMQSLSSEDFYFICMEACRRLTRPEQQGILLCLREGASTTDVISGLLQACYVRKKLLLNRTRWKNIVEDCDTSDTFVREWFKMTEDVHRLLKFGKRETFPVDMRLPVTLQLPIFPSKIHFVHF</sequence>